<evidence type="ECO:0000313" key="3">
    <source>
        <dbReference type="Proteomes" id="UP000249451"/>
    </source>
</evidence>
<dbReference type="EMBL" id="QFNY01000052">
    <property type="protein sequence ID" value="PZP01850.1"/>
    <property type="molecule type" value="Genomic_DNA"/>
</dbReference>
<proteinExistence type="predicted"/>
<evidence type="ECO:0000313" key="2">
    <source>
        <dbReference type="EMBL" id="PZP01850.1"/>
    </source>
</evidence>
<evidence type="ECO:0000259" key="1">
    <source>
        <dbReference type="Pfam" id="PF14020"/>
    </source>
</evidence>
<dbReference type="Proteomes" id="UP000249451">
    <property type="component" value="Unassembled WGS sequence"/>
</dbReference>
<feature type="domain" description="DUF4236" evidence="1">
    <location>
        <begin position="5"/>
        <end position="57"/>
    </location>
</feature>
<sequence>MGIFFRESKKVGRNGRINVSSGGVGGSYKLGPARITQKANGQQMIRIQTGIPGLNFTKTFGKKRR</sequence>
<protein>
    <submittedName>
        <fullName evidence="2">DUF4236 domain-containing protein</fullName>
    </submittedName>
</protein>
<name>A0A2W5BBL8_9CORY</name>
<reference evidence="2 3" key="1">
    <citation type="submission" date="2017-11" db="EMBL/GenBank/DDBJ databases">
        <title>Infants hospitalized years apart are colonized by the same room-sourced microbial strains.</title>
        <authorList>
            <person name="Brooks B."/>
            <person name="Olm M.R."/>
            <person name="Firek B.A."/>
            <person name="Baker R."/>
            <person name="Thomas B.C."/>
            <person name="Morowitz M.J."/>
            <person name="Banfield J.F."/>
        </authorList>
    </citation>
    <scope>NUCLEOTIDE SEQUENCE [LARGE SCALE GENOMIC DNA]</scope>
    <source>
        <strain evidence="2">S2_012_000_R3_87</strain>
    </source>
</reference>
<gene>
    <name evidence="2" type="ORF">DI609_03315</name>
</gene>
<organism evidence="2 3">
    <name type="scientific">Corynebacterium urealyticum</name>
    <dbReference type="NCBI Taxonomy" id="43771"/>
    <lineage>
        <taxon>Bacteria</taxon>
        <taxon>Bacillati</taxon>
        <taxon>Actinomycetota</taxon>
        <taxon>Actinomycetes</taxon>
        <taxon>Mycobacteriales</taxon>
        <taxon>Corynebacteriaceae</taxon>
        <taxon>Corynebacterium</taxon>
    </lineage>
</organism>
<comment type="caution">
    <text evidence="2">The sequence shown here is derived from an EMBL/GenBank/DDBJ whole genome shotgun (WGS) entry which is preliminary data.</text>
</comment>
<dbReference type="Pfam" id="PF14020">
    <property type="entry name" value="DUF4236"/>
    <property type="match status" value="1"/>
</dbReference>
<accession>A0A2W5BBL8</accession>
<dbReference type="AlphaFoldDB" id="A0A2W5BBL8"/>
<dbReference type="InterPro" id="IPR025330">
    <property type="entry name" value="DUF4236"/>
</dbReference>